<accession>A0A955I1C7</accession>
<sequence>MKNALVLHGRNCTPEMFWYPYIRNELEKLGYQTSVPLLPEYRSADREIWVPFIKRTFDFQEDSILIGVSSSCAAILEVVESLNHFVDKVILVAGFISPLREENTHPVLKDDYNWDKIRRNIRELYIINSDTDEIGADQNKGREIFQKLGGTQIIMHDQGHFGSIKLDQPYKTFPLLKKLIQY</sequence>
<dbReference type="Proteomes" id="UP000741282">
    <property type="component" value="Unassembled WGS sequence"/>
</dbReference>
<protein>
    <submittedName>
        <fullName evidence="1">Alpha/beta hydrolase</fullName>
    </submittedName>
</protein>
<gene>
    <name evidence="1" type="ORF">KC685_01210</name>
</gene>
<keyword evidence="1" id="KW-0378">Hydrolase</keyword>
<dbReference type="AlphaFoldDB" id="A0A955I1C7"/>
<dbReference type="Gene3D" id="3.40.50.1820">
    <property type="entry name" value="alpha/beta hydrolase"/>
    <property type="match status" value="1"/>
</dbReference>
<name>A0A955I1C7_9BACT</name>
<dbReference type="SUPFAM" id="SSF53474">
    <property type="entry name" value="alpha/beta-Hydrolases"/>
    <property type="match status" value="1"/>
</dbReference>
<organism evidence="1 2">
    <name type="scientific">Candidatus Dojkabacteria bacterium</name>
    <dbReference type="NCBI Taxonomy" id="2099670"/>
    <lineage>
        <taxon>Bacteria</taxon>
        <taxon>Candidatus Dojkabacteria</taxon>
    </lineage>
</organism>
<dbReference type="GO" id="GO:0016787">
    <property type="term" value="F:hydrolase activity"/>
    <property type="evidence" value="ECO:0007669"/>
    <property type="project" value="UniProtKB-KW"/>
</dbReference>
<proteinExistence type="predicted"/>
<reference evidence="1" key="2">
    <citation type="journal article" date="2021" name="Microbiome">
        <title>Successional dynamics and alternative stable states in a saline activated sludge microbial community over 9 years.</title>
        <authorList>
            <person name="Wang Y."/>
            <person name="Ye J."/>
            <person name="Ju F."/>
            <person name="Liu L."/>
            <person name="Boyd J.A."/>
            <person name="Deng Y."/>
            <person name="Parks D.H."/>
            <person name="Jiang X."/>
            <person name="Yin X."/>
            <person name="Woodcroft B.J."/>
            <person name="Tyson G.W."/>
            <person name="Hugenholtz P."/>
            <person name="Polz M.F."/>
            <person name="Zhang T."/>
        </authorList>
    </citation>
    <scope>NUCLEOTIDE SEQUENCE</scope>
    <source>
        <strain evidence="1">HKST-UBA17</strain>
    </source>
</reference>
<reference evidence="1" key="1">
    <citation type="submission" date="2020-04" db="EMBL/GenBank/DDBJ databases">
        <authorList>
            <person name="Zhang T."/>
        </authorList>
    </citation>
    <scope>NUCLEOTIDE SEQUENCE</scope>
    <source>
        <strain evidence="1">HKST-UBA17</strain>
    </source>
</reference>
<dbReference type="InterPro" id="IPR010662">
    <property type="entry name" value="RBBP9/YdeN"/>
</dbReference>
<evidence type="ECO:0000313" key="2">
    <source>
        <dbReference type="Proteomes" id="UP000741282"/>
    </source>
</evidence>
<dbReference type="InterPro" id="IPR029058">
    <property type="entry name" value="AB_hydrolase_fold"/>
</dbReference>
<dbReference type="PANTHER" id="PTHR15394">
    <property type="entry name" value="SERINE HYDROLASE RBBP9"/>
    <property type="match status" value="1"/>
</dbReference>
<dbReference type="PANTHER" id="PTHR15394:SF3">
    <property type="entry name" value="SERINE HYDROLASE RBBP9"/>
    <property type="match status" value="1"/>
</dbReference>
<comment type="caution">
    <text evidence="1">The sequence shown here is derived from an EMBL/GenBank/DDBJ whole genome shotgun (WGS) entry which is preliminary data.</text>
</comment>
<evidence type="ECO:0000313" key="1">
    <source>
        <dbReference type="EMBL" id="MCA9376522.1"/>
    </source>
</evidence>
<dbReference type="EMBL" id="JAGQLN010000003">
    <property type="protein sequence ID" value="MCA9376522.1"/>
    <property type="molecule type" value="Genomic_DNA"/>
</dbReference>